<reference evidence="3" key="1">
    <citation type="submission" date="2021-03" db="EMBL/GenBank/DDBJ databases">
        <authorList>
            <person name="Bekaert M."/>
        </authorList>
    </citation>
    <scope>NUCLEOTIDE SEQUENCE</scope>
</reference>
<dbReference type="PROSITE" id="PS50132">
    <property type="entry name" value="RGS"/>
    <property type="match status" value="1"/>
</dbReference>
<organism evidence="3 4">
    <name type="scientific">Mytilus edulis</name>
    <name type="common">Blue mussel</name>
    <dbReference type="NCBI Taxonomy" id="6550"/>
    <lineage>
        <taxon>Eukaryota</taxon>
        <taxon>Metazoa</taxon>
        <taxon>Spiralia</taxon>
        <taxon>Lophotrochozoa</taxon>
        <taxon>Mollusca</taxon>
        <taxon>Bivalvia</taxon>
        <taxon>Autobranchia</taxon>
        <taxon>Pteriomorphia</taxon>
        <taxon>Mytilida</taxon>
        <taxon>Mytiloidea</taxon>
        <taxon>Mytilidae</taxon>
        <taxon>Mytilinae</taxon>
        <taxon>Mytilus</taxon>
    </lineage>
</organism>
<dbReference type="SUPFAM" id="SSF56219">
    <property type="entry name" value="DNase I-like"/>
    <property type="match status" value="1"/>
</dbReference>
<dbReference type="GO" id="GO:0005737">
    <property type="term" value="C:cytoplasm"/>
    <property type="evidence" value="ECO:0007669"/>
    <property type="project" value="InterPro"/>
</dbReference>
<dbReference type="OrthoDB" id="2272012at2759"/>
<keyword evidence="4" id="KW-1185">Reference proteome</keyword>
<feature type="domain" description="RGS" evidence="2">
    <location>
        <begin position="579"/>
        <end position="688"/>
    </location>
</feature>
<dbReference type="InterPro" id="IPR016137">
    <property type="entry name" value="RGS"/>
</dbReference>
<evidence type="ECO:0000313" key="4">
    <source>
        <dbReference type="Proteomes" id="UP000683360"/>
    </source>
</evidence>
<dbReference type="GO" id="GO:0007186">
    <property type="term" value="P:G protein-coupled receptor signaling pathway"/>
    <property type="evidence" value="ECO:0007669"/>
    <property type="project" value="TreeGrafter"/>
</dbReference>
<dbReference type="PANTHER" id="PTHR45872">
    <property type="entry name" value="RHO GUANINE NUCLEOTIDE EXCHANGE FACTOR 2, ISOFORM D"/>
    <property type="match status" value="1"/>
</dbReference>
<proteinExistence type="predicted"/>
<gene>
    <name evidence="3" type="ORF">MEDL_13961</name>
</gene>
<dbReference type="Proteomes" id="UP000683360">
    <property type="component" value="Unassembled WGS sequence"/>
</dbReference>
<protein>
    <submittedName>
        <fullName evidence="3">ARHGEF12</fullName>
    </submittedName>
</protein>
<dbReference type="SUPFAM" id="SSF48097">
    <property type="entry name" value="Regulator of G-protein signaling, RGS"/>
    <property type="match status" value="1"/>
</dbReference>
<dbReference type="GO" id="GO:0005085">
    <property type="term" value="F:guanyl-nucleotide exchange factor activity"/>
    <property type="evidence" value="ECO:0007669"/>
    <property type="project" value="InterPro"/>
</dbReference>
<dbReference type="Pfam" id="PF09128">
    <property type="entry name" value="RGS-like"/>
    <property type="match status" value="1"/>
</dbReference>
<comment type="caution">
    <text evidence="3">The sequence shown here is derived from an EMBL/GenBank/DDBJ whole genome shotgun (WGS) entry which is preliminary data.</text>
</comment>
<dbReference type="Gene3D" id="3.60.10.10">
    <property type="entry name" value="Endonuclease/exonuclease/phosphatase"/>
    <property type="match status" value="1"/>
</dbReference>
<dbReference type="PANTHER" id="PTHR45872:SF2">
    <property type="entry name" value="RHO GUANINE NUCLEOTIDE EXCHANGE FACTOR 2, ISOFORM D"/>
    <property type="match status" value="1"/>
</dbReference>
<dbReference type="InterPro" id="IPR044926">
    <property type="entry name" value="RGS_subdomain_2"/>
</dbReference>
<dbReference type="AlphaFoldDB" id="A0A8S3QRM8"/>
<dbReference type="SUPFAM" id="SSF52540">
    <property type="entry name" value="P-loop containing nucleoside triphosphate hydrolases"/>
    <property type="match status" value="1"/>
</dbReference>
<dbReference type="GO" id="GO:0001664">
    <property type="term" value="F:G protein-coupled receptor binding"/>
    <property type="evidence" value="ECO:0007669"/>
    <property type="project" value="TreeGrafter"/>
</dbReference>
<dbReference type="EMBL" id="CAJPWZ010000720">
    <property type="protein sequence ID" value="CAG2199315.1"/>
    <property type="molecule type" value="Genomic_DNA"/>
</dbReference>
<name>A0A8S3QRM8_MYTED</name>
<evidence type="ECO:0000256" key="1">
    <source>
        <dbReference type="SAM" id="MobiDB-lite"/>
    </source>
</evidence>
<dbReference type="InterPro" id="IPR036691">
    <property type="entry name" value="Endo/exonu/phosph_ase_sf"/>
</dbReference>
<dbReference type="InterPro" id="IPR015212">
    <property type="entry name" value="RGS-like_dom"/>
</dbReference>
<dbReference type="InterPro" id="IPR036305">
    <property type="entry name" value="RGS_sf"/>
</dbReference>
<dbReference type="Gene3D" id="3.40.50.300">
    <property type="entry name" value="P-loop containing nucleotide triphosphate hydrolases"/>
    <property type="match status" value="1"/>
</dbReference>
<dbReference type="Gene3D" id="1.10.167.10">
    <property type="entry name" value="Regulator of G-protein Signalling 4, domain 2"/>
    <property type="match status" value="1"/>
</dbReference>
<evidence type="ECO:0000313" key="3">
    <source>
        <dbReference type="EMBL" id="CAG2199315.1"/>
    </source>
</evidence>
<feature type="compositionally biased region" description="Basic and acidic residues" evidence="1">
    <location>
        <begin position="115"/>
        <end position="126"/>
    </location>
</feature>
<evidence type="ECO:0000259" key="2">
    <source>
        <dbReference type="PROSITE" id="PS50132"/>
    </source>
</evidence>
<sequence>MPTIEVKKDLLFKALGREYYREIVRKSAKELKGTKYGISEQYPKEINDRRKVLWPYFKEAKHQRKKAYLKRDKLFIDGTEFIIPDDENEQPTNRKRNTQQTYEQQGAKPKKTQRRPQDGHSRPETKLDDLDEIQCNDFIFHHKNRKKFINKSGGIALGYKSYLESFIKPITTDCQFVLWFSIDKKVFDSPENVIFGIVYVPPENSSYSSVEAFNDIEREFHKFNENTNLICLVGDFNARTGNLRDYIEDNDTEDYFVNNVIDITELTDTKILDELCIPKHRNSPDLVVNNFGRKLVDFCKNNNVFIYNGRIGNDKAGKSTSKNLSVVDYALSTAHLLKFVKHFEVLEFSKLYSDIHSPLSLVLGEIRPECIHQNECDRNIPVRIKPWKFEKSLDFKNNIDLSRVEAVLENLDILNTNTTDIQKDSVNQVVQEISNILLESAKNSLGLTCGKQNSENSKKQPNKLWFNSDCYKARKELRRAKRLYKHYGSNVFKHRVKISEMYYKNIMDENIIKFNRDMPFEEFDELSFEFGLEEEEPECTQAGSLGGSGKAQQDIIAMEDDEFSDEEPSGTVNNGAFSSLKLLESRPPHLAVFLNYVMSHSEDSSSLLFYIVSGYYRTTPGTCKELKKWAFEIYSTFLVEAGSPLKLNVDESISVEIDNVLVYRNDKEDILRRVFDHARASVQTELQNMLHEFCSKKEIGFGSANMFGIHVLKEIMKKREEIAVVEKYVMPHLDRCFKGNGGEYTTKSERELAMGWALNTFLRNVGVKRHNSSMDRVHSFIAKDKRLLKIGQQKKKTAMSNLVQKIRLQLAATPILEDDNVPAEIKLMSDRQSVPLYLRLLESGSEKKRDIRLVIVGEKGVGKTSFIKRLFGEDIRGVASTNGIEIHRIKCHAESNDGIWNKLEGIIFKLSTAE</sequence>
<accession>A0A8S3QRM8</accession>
<feature type="region of interest" description="Disordered" evidence="1">
    <location>
        <begin position="85"/>
        <end position="126"/>
    </location>
</feature>
<dbReference type="InterPro" id="IPR027417">
    <property type="entry name" value="P-loop_NTPase"/>
</dbReference>